<dbReference type="InterPro" id="IPR008921">
    <property type="entry name" value="DNA_pol3_clamp-load_cplx_C"/>
</dbReference>
<evidence type="ECO:0000259" key="8">
    <source>
        <dbReference type="Pfam" id="PF09115"/>
    </source>
</evidence>
<gene>
    <name evidence="9" type="primary">holB</name>
    <name evidence="9" type="ORF">HGP28_01195</name>
</gene>
<dbReference type="InterPro" id="IPR027417">
    <property type="entry name" value="P-loop_NTPase"/>
</dbReference>
<dbReference type="PANTHER" id="PTHR11669:SF8">
    <property type="entry name" value="DNA POLYMERASE III SUBUNIT DELTA"/>
    <property type="match status" value="1"/>
</dbReference>
<keyword evidence="6" id="KW-0239">DNA-directed DNA polymerase</keyword>
<dbReference type="AlphaFoldDB" id="A0A7X8TNZ4"/>
<dbReference type="GO" id="GO:0008408">
    <property type="term" value="F:3'-5' exonuclease activity"/>
    <property type="evidence" value="ECO:0007669"/>
    <property type="project" value="InterPro"/>
</dbReference>
<organism evidence="9 10">
    <name type="scientific">Vibrio agarilyticus</name>
    <dbReference type="NCBI Taxonomy" id="2726741"/>
    <lineage>
        <taxon>Bacteria</taxon>
        <taxon>Pseudomonadati</taxon>
        <taxon>Pseudomonadota</taxon>
        <taxon>Gammaproteobacteria</taxon>
        <taxon>Vibrionales</taxon>
        <taxon>Vibrionaceae</taxon>
        <taxon>Vibrio</taxon>
    </lineage>
</organism>
<dbReference type="Gene3D" id="3.40.50.300">
    <property type="entry name" value="P-loop containing nucleotide triphosphate hydrolases"/>
    <property type="match status" value="1"/>
</dbReference>
<accession>A0A7X8TNZ4</accession>
<evidence type="ECO:0000313" key="9">
    <source>
        <dbReference type="EMBL" id="NLS11503.1"/>
    </source>
</evidence>
<keyword evidence="3 9" id="KW-0808">Transferase</keyword>
<evidence type="ECO:0000256" key="5">
    <source>
        <dbReference type="ARBA" id="ARBA00022705"/>
    </source>
</evidence>
<proteinExistence type="predicted"/>
<dbReference type="SUPFAM" id="SSF48019">
    <property type="entry name" value="post-AAA+ oligomerization domain-like"/>
    <property type="match status" value="1"/>
</dbReference>
<evidence type="ECO:0000256" key="6">
    <source>
        <dbReference type="ARBA" id="ARBA00022932"/>
    </source>
</evidence>
<dbReference type="EC" id="2.7.7.7" evidence="1"/>
<dbReference type="Gene3D" id="1.20.272.10">
    <property type="match status" value="1"/>
</dbReference>
<comment type="caution">
    <text evidence="9">The sequence shown here is derived from an EMBL/GenBank/DDBJ whole genome shotgun (WGS) entry which is preliminary data.</text>
</comment>
<reference evidence="9 10" key="1">
    <citation type="submission" date="2020-04" db="EMBL/GenBank/DDBJ databases">
        <title>Vibrio sp. SM6, a novel species isolated from seawater.</title>
        <authorList>
            <person name="Wang X."/>
        </authorList>
    </citation>
    <scope>NUCLEOTIDE SEQUENCE [LARGE SCALE GENOMIC DNA]</scope>
    <source>
        <strain evidence="9 10">SM6</strain>
    </source>
</reference>
<evidence type="ECO:0000313" key="10">
    <source>
        <dbReference type="Proteomes" id="UP000535589"/>
    </source>
</evidence>
<dbReference type="Pfam" id="PF13177">
    <property type="entry name" value="DNA_pol3_delta2"/>
    <property type="match status" value="1"/>
</dbReference>
<dbReference type="InterPro" id="IPR015199">
    <property type="entry name" value="DNA_pol_III_delta_C"/>
</dbReference>
<dbReference type="SUPFAM" id="SSF52540">
    <property type="entry name" value="P-loop containing nucleoside triphosphate hydrolases"/>
    <property type="match status" value="1"/>
</dbReference>
<protein>
    <recommendedName>
        <fullName evidence="2">DNA polymerase III subunit delta'</fullName>
        <ecNumber evidence="1">2.7.7.7</ecNumber>
    </recommendedName>
</protein>
<keyword evidence="4 9" id="KW-0548">Nucleotidyltransferase</keyword>
<dbReference type="GO" id="GO:0009360">
    <property type="term" value="C:DNA polymerase III complex"/>
    <property type="evidence" value="ECO:0007669"/>
    <property type="project" value="InterPro"/>
</dbReference>
<dbReference type="PANTHER" id="PTHR11669">
    <property type="entry name" value="REPLICATION FACTOR C / DNA POLYMERASE III GAMMA-TAU SUBUNIT"/>
    <property type="match status" value="1"/>
</dbReference>
<dbReference type="RefSeq" id="WP_168834603.1">
    <property type="nucleotide sequence ID" value="NZ_JABAIK010000001.1"/>
</dbReference>
<evidence type="ECO:0000256" key="7">
    <source>
        <dbReference type="ARBA" id="ARBA00049244"/>
    </source>
</evidence>
<evidence type="ECO:0000256" key="4">
    <source>
        <dbReference type="ARBA" id="ARBA00022695"/>
    </source>
</evidence>
<dbReference type="Pfam" id="PF09115">
    <property type="entry name" value="DNApol3-delta_C"/>
    <property type="match status" value="1"/>
</dbReference>
<keyword evidence="10" id="KW-1185">Reference proteome</keyword>
<dbReference type="Proteomes" id="UP000535589">
    <property type="component" value="Unassembled WGS sequence"/>
</dbReference>
<feature type="domain" description="DNA polymerase III delta subunit C-terminal" evidence="8">
    <location>
        <begin position="208"/>
        <end position="315"/>
    </location>
</feature>
<name>A0A7X8TNZ4_9VIBR</name>
<dbReference type="GO" id="GO:0006261">
    <property type="term" value="P:DNA-templated DNA replication"/>
    <property type="evidence" value="ECO:0007669"/>
    <property type="project" value="TreeGrafter"/>
</dbReference>
<dbReference type="EMBL" id="JABAIK010000001">
    <property type="protein sequence ID" value="NLS11503.1"/>
    <property type="molecule type" value="Genomic_DNA"/>
</dbReference>
<dbReference type="InterPro" id="IPR004622">
    <property type="entry name" value="DNA_pol_HolB"/>
</dbReference>
<keyword evidence="5" id="KW-0235">DNA replication</keyword>
<evidence type="ECO:0000256" key="3">
    <source>
        <dbReference type="ARBA" id="ARBA00022679"/>
    </source>
</evidence>
<dbReference type="InterPro" id="IPR050238">
    <property type="entry name" value="DNA_Rep/Repair_Clamp_Loader"/>
</dbReference>
<evidence type="ECO:0000256" key="2">
    <source>
        <dbReference type="ARBA" id="ARBA00014363"/>
    </source>
</evidence>
<dbReference type="NCBIfam" id="TIGR00678">
    <property type="entry name" value="holB"/>
    <property type="match status" value="1"/>
</dbReference>
<dbReference type="GO" id="GO:0003677">
    <property type="term" value="F:DNA binding"/>
    <property type="evidence" value="ECO:0007669"/>
    <property type="project" value="InterPro"/>
</dbReference>
<dbReference type="GO" id="GO:0003887">
    <property type="term" value="F:DNA-directed DNA polymerase activity"/>
    <property type="evidence" value="ECO:0007669"/>
    <property type="project" value="UniProtKB-KW"/>
</dbReference>
<evidence type="ECO:0000256" key="1">
    <source>
        <dbReference type="ARBA" id="ARBA00012417"/>
    </source>
</evidence>
<sequence>MNEWQSYPWLTPLWHQWQGALTRNVLPNALLLNSAEELGAEALVNQLAQTLLCQHSDIEPCGFCHSCSLFLARNHPDFHSLNPEKSGKSITVDQIRQCNRLAQESSQLGGYRVFIIEPADAMNEAAANALLKTLEEPGLRCYFILMTAHPQRLLPTILSRCQQWYLATPSTQTSLEWLSQRGQHHITAAMLKLNSGSPLRAERFFRDDQWSAYQKVESEFLAVLLNESADEAPLVSAIITETLPRLAWLWHLLCDGQKTHFSLNDATLLPGAQRLAEVPYFRLQRMSQSLVALMQQLRTHSGLNEELLVMNWLIESREDVCL</sequence>
<comment type="catalytic activity">
    <reaction evidence="7">
        <text>DNA(n) + a 2'-deoxyribonucleoside 5'-triphosphate = DNA(n+1) + diphosphate</text>
        <dbReference type="Rhea" id="RHEA:22508"/>
        <dbReference type="Rhea" id="RHEA-COMP:17339"/>
        <dbReference type="Rhea" id="RHEA-COMP:17340"/>
        <dbReference type="ChEBI" id="CHEBI:33019"/>
        <dbReference type="ChEBI" id="CHEBI:61560"/>
        <dbReference type="ChEBI" id="CHEBI:173112"/>
        <dbReference type="EC" id="2.7.7.7"/>
    </reaction>
</comment>